<dbReference type="Proteomes" id="UP001156873">
    <property type="component" value="Unassembled WGS sequence"/>
</dbReference>
<evidence type="ECO:0000313" key="1">
    <source>
        <dbReference type="EMBL" id="MDH5835001.1"/>
    </source>
</evidence>
<gene>
    <name evidence="1" type="ORF">QFW81_13880</name>
</gene>
<comment type="caution">
    <text evidence="1">The sequence shown here is derived from an EMBL/GenBank/DDBJ whole genome shotgun (WGS) entry which is preliminary data.</text>
</comment>
<sequence length="81" mass="8969">MPERLPPHLQLALATMPVFSDDGRLDLAELESLLAKALADHQLDEDEKRVLANVLDRAEADGVDSEVGMRIAEIRREHLAA</sequence>
<dbReference type="EMBL" id="JARXRO010000020">
    <property type="protein sequence ID" value="MDH5835001.1"/>
    <property type="molecule type" value="Genomic_DNA"/>
</dbReference>
<accession>A0ABT6JWC5</accession>
<evidence type="ECO:0000313" key="2">
    <source>
        <dbReference type="Proteomes" id="UP001156873"/>
    </source>
</evidence>
<organism evidence="1 2">
    <name type="scientific">Luteimonas kalidii</name>
    <dbReference type="NCBI Taxonomy" id="3042025"/>
    <lineage>
        <taxon>Bacteria</taxon>
        <taxon>Pseudomonadati</taxon>
        <taxon>Pseudomonadota</taxon>
        <taxon>Gammaproteobacteria</taxon>
        <taxon>Lysobacterales</taxon>
        <taxon>Lysobacteraceae</taxon>
        <taxon>Luteimonas</taxon>
    </lineage>
</organism>
<dbReference type="RefSeq" id="WP_280579608.1">
    <property type="nucleotide sequence ID" value="NZ_JARXRO010000020.1"/>
</dbReference>
<keyword evidence="2" id="KW-1185">Reference proteome</keyword>
<name>A0ABT6JWC5_9GAMM</name>
<proteinExistence type="predicted"/>
<reference evidence="1 2" key="1">
    <citation type="submission" date="2023-04" db="EMBL/GenBank/DDBJ databases">
        <title>Luteimonas sp. M1R5S59.</title>
        <authorList>
            <person name="Sun J.-Q."/>
        </authorList>
    </citation>
    <scope>NUCLEOTIDE SEQUENCE [LARGE SCALE GENOMIC DNA]</scope>
    <source>
        <strain evidence="1 2">M1R5S59</strain>
    </source>
</reference>
<protein>
    <submittedName>
        <fullName evidence="1">Uncharacterized protein</fullName>
    </submittedName>
</protein>